<evidence type="ECO:0000256" key="2">
    <source>
        <dbReference type="ARBA" id="ARBA00023043"/>
    </source>
</evidence>
<dbReference type="WBParaSite" id="TCLT_0001062601-mRNA-1">
    <property type="protein sequence ID" value="TCLT_0001062601-mRNA-1"/>
    <property type="gene ID" value="TCLT_0001062601"/>
</dbReference>
<dbReference type="PROSITE" id="PS50057">
    <property type="entry name" value="FERM_3"/>
    <property type="match status" value="1"/>
</dbReference>
<name>A0A0N5DBQ9_THECL</name>
<keyword evidence="1" id="KW-0677">Repeat</keyword>
<keyword evidence="7" id="KW-1185">Reference proteome</keyword>
<feature type="domain" description="FERM" evidence="5">
    <location>
        <begin position="205"/>
        <end position="263"/>
    </location>
</feature>
<dbReference type="EMBL" id="UYYF01005208">
    <property type="protein sequence ID" value="VDN08317.1"/>
    <property type="molecule type" value="Genomic_DNA"/>
</dbReference>
<dbReference type="Pfam" id="PF13637">
    <property type="entry name" value="Ank_4"/>
    <property type="match status" value="1"/>
</dbReference>
<feature type="region of interest" description="Disordered" evidence="4">
    <location>
        <begin position="1"/>
        <end position="21"/>
    </location>
</feature>
<dbReference type="PANTHER" id="PTHR24171">
    <property type="entry name" value="ANKYRIN REPEAT DOMAIN-CONTAINING PROTEIN 39-RELATED"/>
    <property type="match status" value="1"/>
</dbReference>
<accession>A0A0N5DBQ9</accession>
<dbReference type="STRING" id="103827.A0A0N5DBQ9"/>
<organism evidence="8">
    <name type="scientific">Thelazia callipaeda</name>
    <name type="common">Oriental eyeworm</name>
    <name type="synonym">Parasitic nematode</name>
    <dbReference type="NCBI Taxonomy" id="103827"/>
    <lineage>
        <taxon>Eukaryota</taxon>
        <taxon>Metazoa</taxon>
        <taxon>Ecdysozoa</taxon>
        <taxon>Nematoda</taxon>
        <taxon>Chromadorea</taxon>
        <taxon>Rhabditida</taxon>
        <taxon>Spirurina</taxon>
        <taxon>Spiruromorpha</taxon>
        <taxon>Thelazioidea</taxon>
        <taxon>Thelaziidae</taxon>
        <taxon>Thelazia</taxon>
    </lineage>
</organism>
<dbReference type="PROSITE" id="PS50297">
    <property type="entry name" value="ANK_REP_REGION"/>
    <property type="match status" value="2"/>
</dbReference>
<dbReference type="InterPro" id="IPR000299">
    <property type="entry name" value="FERM_domain"/>
</dbReference>
<dbReference type="InterPro" id="IPR036770">
    <property type="entry name" value="Ankyrin_rpt-contain_sf"/>
</dbReference>
<reference evidence="8" key="1">
    <citation type="submission" date="2017-02" db="UniProtKB">
        <authorList>
            <consortium name="WormBaseParasite"/>
        </authorList>
    </citation>
    <scope>IDENTIFICATION</scope>
</reference>
<dbReference type="SMART" id="SM00248">
    <property type="entry name" value="ANK"/>
    <property type="match status" value="3"/>
</dbReference>
<evidence type="ECO:0000313" key="7">
    <source>
        <dbReference type="Proteomes" id="UP000276776"/>
    </source>
</evidence>
<feature type="repeat" description="ANK" evidence="3">
    <location>
        <begin position="110"/>
        <end position="140"/>
    </location>
</feature>
<dbReference type="Gene3D" id="1.25.40.20">
    <property type="entry name" value="Ankyrin repeat-containing domain"/>
    <property type="match status" value="1"/>
</dbReference>
<feature type="repeat" description="ANK" evidence="3">
    <location>
        <begin position="141"/>
        <end position="165"/>
    </location>
</feature>
<evidence type="ECO:0000313" key="8">
    <source>
        <dbReference type="WBParaSite" id="TCLT_0001062601-mRNA-1"/>
    </source>
</evidence>
<evidence type="ECO:0000313" key="6">
    <source>
        <dbReference type="EMBL" id="VDN08317.1"/>
    </source>
</evidence>
<dbReference type="OMA" id="KADHKPM"/>
<evidence type="ECO:0000256" key="4">
    <source>
        <dbReference type="SAM" id="MobiDB-lite"/>
    </source>
</evidence>
<protein>
    <submittedName>
        <fullName evidence="8">FERM domain-containing protein</fullName>
    </submittedName>
</protein>
<dbReference type="SUPFAM" id="SSF48403">
    <property type="entry name" value="Ankyrin repeat"/>
    <property type="match status" value="1"/>
</dbReference>
<proteinExistence type="predicted"/>
<evidence type="ECO:0000256" key="1">
    <source>
        <dbReference type="ARBA" id="ARBA00022737"/>
    </source>
</evidence>
<dbReference type="OrthoDB" id="194358at2759"/>
<dbReference type="InterPro" id="IPR002110">
    <property type="entry name" value="Ankyrin_rpt"/>
</dbReference>
<dbReference type="Pfam" id="PF13857">
    <property type="entry name" value="Ank_5"/>
    <property type="match status" value="1"/>
</dbReference>
<evidence type="ECO:0000259" key="5">
    <source>
        <dbReference type="PROSITE" id="PS50057"/>
    </source>
</evidence>
<gene>
    <name evidence="6" type="ORF">TCLT_LOCUS10610</name>
</gene>
<keyword evidence="2 3" id="KW-0040">ANK repeat</keyword>
<dbReference type="Gene3D" id="3.10.20.90">
    <property type="entry name" value="Phosphatidylinositol 3-kinase Catalytic Subunit, Chain A, domain 1"/>
    <property type="match status" value="1"/>
</dbReference>
<dbReference type="AlphaFoldDB" id="A0A0N5DBQ9"/>
<sequence length="263" mass="29780">MEHDRNPSSSSKKSCDLEEAARRSNNARAKMMGYEKYDMFIINPIFGTGLHYDKRVVLHEKSSSSSSSNTENWSEKYPLHKAAHDNNVEEIRRLLAQGLSVNEKDNAIWTPLHYCAFYNNLQAMEALLLHQSTDVNAVNKAGSTALHFAALQGNAYMVELLLSHSKINLDVSDNSGRRPIDICAYVPKLEYKKVTEMLSNWKPLDKIQVELMDGGNAQLLLLHGEQTTAQELHSEMCKELNFNTDSGKLFAIWICSNRLSRFV</sequence>
<dbReference type="PROSITE" id="PS50088">
    <property type="entry name" value="ANK_REPEAT"/>
    <property type="match status" value="3"/>
</dbReference>
<feature type="repeat" description="ANK" evidence="3">
    <location>
        <begin position="74"/>
        <end position="106"/>
    </location>
</feature>
<evidence type="ECO:0000256" key="3">
    <source>
        <dbReference type="PROSITE-ProRule" id="PRU00023"/>
    </source>
</evidence>
<dbReference type="Proteomes" id="UP000276776">
    <property type="component" value="Unassembled WGS sequence"/>
</dbReference>
<reference evidence="6 7" key="2">
    <citation type="submission" date="2018-11" db="EMBL/GenBank/DDBJ databases">
        <authorList>
            <consortium name="Pathogen Informatics"/>
        </authorList>
    </citation>
    <scope>NUCLEOTIDE SEQUENCE [LARGE SCALE GENOMIC DNA]</scope>
</reference>